<evidence type="ECO:0000259" key="14">
    <source>
        <dbReference type="PROSITE" id="PS00028"/>
    </source>
</evidence>
<dbReference type="AlphaFoldDB" id="A0A671YKM1"/>
<protein>
    <submittedName>
        <fullName evidence="15">Zinc finger protein 280D</fullName>
    </submittedName>
</protein>
<dbReference type="SUPFAM" id="SSF57667">
    <property type="entry name" value="beta-beta-alpha zinc fingers"/>
    <property type="match status" value="1"/>
</dbReference>
<dbReference type="GO" id="GO:0000978">
    <property type="term" value="F:RNA polymerase II cis-regulatory region sequence-specific DNA binding"/>
    <property type="evidence" value="ECO:0007669"/>
    <property type="project" value="TreeGrafter"/>
</dbReference>
<keyword evidence="12" id="KW-0539">Nucleus</keyword>
<dbReference type="GeneID" id="115580522"/>
<evidence type="ECO:0000256" key="1">
    <source>
        <dbReference type="ARBA" id="ARBA00003729"/>
    </source>
</evidence>
<comment type="subcellular location">
    <subcellularLocation>
        <location evidence="2">Nucleus</location>
    </subcellularLocation>
</comment>
<feature type="region of interest" description="Disordered" evidence="13">
    <location>
        <begin position="525"/>
        <end position="588"/>
    </location>
</feature>
<comment type="function">
    <text evidence="1">May function as a transcription factor.</text>
</comment>
<dbReference type="GeneTree" id="ENSGT00940000163854"/>
<keyword evidence="5" id="KW-0677">Repeat</keyword>
<sequence>MSELFMECVEEELEPWQKQVPEVNLIDDDDDEPIFVGVLSNDHKDSKPDPPPPQRKNAEKQEIKLPAPQPTIGASPIMLPLNIAGNAVNTAAPSLTTVAPQPVIVNNQGFIVTSSQFANNSEFIASLGSQYPPGTSFTIVPAGQQPIFQRVTAANVMPGAVHRPQVQQISNNIVTLTNVQSPAMYSAQSKQMQPNRSNSQPLQTLSMPVKADTNNKDQNVKRALPPQLIDSVAKRVKLDSGPTKVVVPVENGILKKKCPKCHEDFINQDTLRCHMMNCSAKYDKPPPAVDVGANKRIMLVSDFYYGRFDSDGNKKETQKTNTTFKCQSCLKVLKNNIRFMNHMKHHLELEKQNSESWESHTTCQHCYRQYMTPFQLQCHIESAHSPIESSTNCKICELAFESEQVLLEHMKDNHKPGEMPYVCQVCNFRSSFFSDVETHFRVTHENTKDLLCPFCLKVLRSSHMYMQHYMKHQKKGIHRCGKCRLNFLTYKEKVEHRTHVHKTFRKPKALEGLPPGTKVTIRASITGKSPALPNSPDRSGFTVSSETLSFSQQTKPPVSVSKSKSDGSAAGKNKTTQGQKQQRNKTKHNLALRNLGMEGGRYTCIECNGQVDQFFSHFPMVSNCGACKYSTSCKLSIGNHMIRYHSRIAKNRVLKMDKKKPSALKFTLRCLNCDLLVDASGGDLMSKHLTDRPNHVCKVIQEKDMKAKDRVHLILEQPATVLYYLTTAPVQKPKEMELKVVESVTSPSVSLANVNQPVSQPMLPAGDQEKGPTEACTIAGSSEGQLKQQSPPPPSTSDVASELCDESEANSESLQVREPLPVSGNNPDEETRDQQTKPE</sequence>
<dbReference type="InterPro" id="IPR013087">
    <property type="entry name" value="Znf_C2H2_type"/>
</dbReference>
<keyword evidence="9" id="KW-0805">Transcription regulation</keyword>
<keyword evidence="7" id="KW-0862">Zinc</keyword>
<feature type="domain" description="C2H2-type" evidence="14">
    <location>
        <begin position="326"/>
        <end position="346"/>
    </location>
</feature>
<organism evidence="15 16">
    <name type="scientific">Sparus aurata</name>
    <name type="common">Gilthead sea bream</name>
    <dbReference type="NCBI Taxonomy" id="8175"/>
    <lineage>
        <taxon>Eukaryota</taxon>
        <taxon>Metazoa</taxon>
        <taxon>Chordata</taxon>
        <taxon>Craniata</taxon>
        <taxon>Vertebrata</taxon>
        <taxon>Euteleostomi</taxon>
        <taxon>Actinopterygii</taxon>
        <taxon>Neopterygii</taxon>
        <taxon>Teleostei</taxon>
        <taxon>Neoteleostei</taxon>
        <taxon>Acanthomorphata</taxon>
        <taxon>Eupercaria</taxon>
        <taxon>Spariformes</taxon>
        <taxon>Sparidae</taxon>
        <taxon>Sparus</taxon>
    </lineage>
</organism>
<feature type="domain" description="C2H2-type" evidence="14">
    <location>
        <begin position="393"/>
        <end position="414"/>
    </location>
</feature>
<proteinExistence type="predicted"/>
<feature type="region of interest" description="Disordered" evidence="13">
    <location>
        <begin position="22"/>
        <end position="61"/>
    </location>
</feature>
<dbReference type="GO" id="GO:0000981">
    <property type="term" value="F:DNA-binding transcription factor activity, RNA polymerase II-specific"/>
    <property type="evidence" value="ECO:0007669"/>
    <property type="project" value="TreeGrafter"/>
</dbReference>
<feature type="compositionally biased region" description="Polar residues" evidence="13">
    <location>
        <begin position="541"/>
        <end position="554"/>
    </location>
</feature>
<dbReference type="GO" id="GO:0008270">
    <property type="term" value="F:zinc ion binding"/>
    <property type="evidence" value="ECO:0007669"/>
    <property type="project" value="UniProtKB-KW"/>
</dbReference>
<dbReference type="PANTHER" id="PTHR24388:SF34">
    <property type="entry name" value="ZINC FINGER PROTEIN 280D"/>
    <property type="match status" value="1"/>
</dbReference>
<name>A0A671YKM1_SPAAU</name>
<dbReference type="CTD" id="54816"/>
<reference evidence="15" key="2">
    <citation type="submission" date="2025-08" db="UniProtKB">
        <authorList>
            <consortium name="Ensembl"/>
        </authorList>
    </citation>
    <scope>IDENTIFICATION</scope>
</reference>
<feature type="compositionally biased region" description="Polar residues" evidence="13">
    <location>
        <begin position="779"/>
        <end position="789"/>
    </location>
</feature>
<dbReference type="Ensembl" id="ENSSAUT00010067250.1">
    <property type="protein sequence ID" value="ENSSAUP00010064187.1"/>
    <property type="gene ID" value="ENSSAUG00010025755.1"/>
</dbReference>
<keyword evidence="4" id="KW-0479">Metal-binding</keyword>
<keyword evidence="6" id="KW-0863">Zinc-finger</keyword>
<keyword evidence="3" id="KW-1017">Isopeptide bond</keyword>
<gene>
    <name evidence="15" type="primary">znf280d</name>
</gene>
<dbReference type="GO" id="GO:0005634">
    <property type="term" value="C:nucleus"/>
    <property type="evidence" value="ECO:0007669"/>
    <property type="project" value="UniProtKB-SubCell"/>
</dbReference>
<dbReference type="RefSeq" id="XP_030270865.1">
    <property type="nucleotide sequence ID" value="XM_030415005.1"/>
</dbReference>
<evidence type="ECO:0000256" key="11">
    <source>
        <dbReference type="ARBA" id="ARBA00023163"/>
    </source>
</evidence>
<dbReference type="InterPro" id="IPR036236">
    <property type="entry name" value="Znf_C2H2_sf"/>
</dbReference>
<evidence type="ECO:0000256" key="3">
    <source>
        <dbReference type="ARBA" id="ARBA00022499"/>
    </source>
</evidence>
<keyword evidence="11" id="KW-0804">Transcription</keyword>
<feature type="region of interest" description="Disordered" evidence="13">
    <location>
        <begin position="752"/>
        <end position="839"/>
    </location>
</feature>
<evidence type="ECO:0000256" key="8">
    <source>
        <dbReference type="ARBA" id="ARBA00022843"/>
    </source>
</evidence>
<dbReference type="PANTHER" id="PTHR24388">
    <property type="entry name" value="ZINC FINGER PROTEIN"/>
    <property type="match status" value="1"/>
</dbReference>
<keyword evidence="16" id="KW-1185">Reference proteome</keyword>
<dbReference type="SMART" id="SM00355">
    <property type="entry name" value="ZnF_C2H2"/>
    <property type="match status" value="8"/>
</dbReference>
<dbReference type="InterPro" id="IPR050527">
    <property type="entry name" value="Snail/Krueppel_Znf"/>
</dbReference>
<keyword evidence="8" id="KW-0832">Ubl conjugation</keyword>
<evidence type="ECO:0000256" key="9">
    <source>
        <dbReference type="ARBA" id="ARBA00023015"/>
    </source>
</evidence>
<reference evidence="15" key="1">
    <citation type="submission" date="2021-04" db="EMBL/GenBank/DDBJ databases">
        <authorList>
            <consortium name="Wellcome Sanger Institute Data Sharing"/>
        </authorList>
    </citation>
    <scope>NUCLEOTIDE SEQUENCE [LARGE SCALE GENOMIC DNA]</scope>
</reference>
<keyword evidence="10" id="KW-0238">DNA-binding</keyword>
<evidence type="ECO:0000256" key="4">
    <source>
        <dbReference type="ARBA" id="ARBA00022723"/>
    </source>
</evidence>
<evidence type="ECO:0000256" key="13">
    <source>
        <dbReference type="SAM" id="MobiDB-lite"/>
    </source>
</evidence>
<dbReference type="InterPro" id="IPR057618">
    <property type="entry name" value="Znf_POGZ/Z280C-D-like"/>
</dbReference>
<dbReference type="FunFam" id="3.30.160.60:FF:000298">
    <property type="entry name" value="zinc finger protein 280D isoform X1"/>
    <property type="match status" value="1"/>
</dbReference>
<feature type="domain" description="C2H2-type" evidence="14">
    <location>
        <begin position="480"/>
        <end position="501"/>
    </location>
</feature>
<reference evidence="15" key="3">
    <citation type="submission" date="2025-09" db="UniProtKB">
        <authorList>
            <consortium name="Ensembl"/>
        </authorList>
    </citation>
    <scope>IDENTIFICATION</scope>
</reference>
<evidence type="ECO:0000256" key="12">
    <source>
        <dbReference type="ARBA" id="ARBA00023242"/>
    </source>
</evidence>
<dbReference type="OMA" id="GDLMSKH"/>
<accession>A0A671YKM1</accession>
<dbReference type="Gene3D" id="3.30.160.60">
    <property type="entry name" value="Classic Zinc Finger"/>
    <property type="match status" value="1"/>
</dbReference>
<evidence type="ECO:0000256" key="2">
    <source>
        <dbReference type="ARBA" id="ARBA00004123"/>
    </source>
</evidence>
<evidence type="ECO:0000313" key="16">
    <source>
        <dbReference type="Proteomes" id="UP000472265"/>
    </source>
</evidence>
<dbReference type="Pfam" id="PF25429">
    <property type="entry name" value="zf-POGZ"/>
    <property type="match status" value="1"/>
</dbReference>
<evidence type="ECO:0000313" key="15">
    <source>
        <dbReference type="Ensembl" id="ENSSAUP00010064187.1"/>
    </source>
</evidence>
<evidence type="ECO:0000256" key="7">
    <source>
        <dbReference type="ARBA" id="ARBA00022833"/>
    </source>
</evidence>
<feature type="compositionally biased region" description="Low complexity" evidence="13">
    <location>
        <begin position="555"/>
        <end position="581"/>
    </location>
</feature>
<dbReference type="Pfam" id="PF25414">
    <property type="entry name" value="zf-C2H2_Z280C_D"/>
    <property type="match status" value="1"/>
</dbReference>
<dbReference type="PROSITE" id="PS00028">
    <property type="entry name" value="ZINC_FINGER_C2H2_1"/>
    <property type="match status" value="4"/>
</dbReference>
<evidence type="ECO:0000256" key="6">
    <source>
        <dbReference type="ARBA" id="ARBA00022771"/>
    </source>
</evidence>
<dbReference type="InterPro" id="IPR059074">
    <property type="entry name" value="zf-C2H2_Z280C_D"/>
</dbReference>
<feature type="domain" description="C2H2-type" evidence="14">
    <location>
        <begin position="363"/>
        <end position="384"/>
    </location>
</feature>
<dbReference type="InParanoid" id="A0A671YKM1"/>
<evidence type="ECO:0000256" key="10">
    <source>
        <dbReference type="ARBA" id="ARBA00023125"/>
    </source>
</evidence>
<evidence type="ECO:0000256" key="5">
    <source>
        <dbReference type="ARBA" id="ARBA00022737"/>
    </source>
</evidence>
<dbReference type="Proteomes" id="UP000472265">
    <property type="component" value="Chromosome 4"/>
</dbReference>